<reference evidence="5" key="1">
    <citation type="submission" date="2021-02" db="EMBL/GenBank/DDBJ databases">
        <title>Genome sequence Cadophora malorum strain M34.</title>
        <authorList>
            <person name="Stefanovic E."/>
            <person name="Vu D."/>
            <person name="Scully C."/>
            <person name="Dijksterhuis J."/>
            <person name="Roader J."/>
            <person name="Houbraken J."/>
        </authorList>
    </citation>
    <scope>NUCLEOTIDE SEQUENCE</scope>
    <source>
        <strain evidence="5">M34</strain>
    </source>
</reference>
<evidence type="ECO:0000256" key="3">
    <source>
        <dbReference type="RuleBase" id="RU000363"/>
    </source>
</evidence>
<evidence type="ECO:0000313" key="5">
    <source>
        <dbReference type="EMBL" id="KAG4422553.1"/>
    </source>
</evidence>
<evidence type="ECO:0000259" key="4">
    <source>
        <dbReference type="SMART" id="SM00822"/>
    </source>
</evidence>
<sequence length="273" mass="29018">MTSVWLITGSSRGLGRAITEVVLNAGGSVIATCRKPSQLDSLVQKYGSKIFPLALDVTNNEEVIKVVKAGQENFGRIDVVVNNAGYANTVAIEDITIKDFTAQMDTNFYGVVYVSKAVLPILHKQGSGHIFQISSLGGRMGTPGLAPYQSAKAAVDIFSTVLAKEAGPLGVKVTVMEPGGIRTDWAGSSMTIPPVSEPYQPTVGAFVDMIKQYAGQEPSLPEKIAEICLKLAGTEDPPLRLLIGPDAVEYGAAAGRELAESDKKWEELSKSSF</sequence>
<keyword evidence="2" id="KW-0560">Oxidoreductase</keyword>
<dbReference type="Proteomes" id="UP000664132">
    <property type="component" value="Unassembled WGS sequence"/>
</dbReference>
<name>A0A8H7WD36_9HELO</name>
<dbReference type="Pfam" id="PF00106">
    <property type="entry name" value="adh_short"/>
    <property type="match status" value="1"/>
</dbReference>
<dbReference type="PRINTS" id="PR00080">
    <property type="entry name" value="SDRFAMILY"/>
</dbReference>
<feature type="domain" description="Ketoreductase" evidence="4">
    <location>
        <begin position="3"/>
        <end position="188"/>
    </location>
</feature>
<dbReference type="CDD" id="cd05374">
    <property type="entry name" value="17beta-HSD-like_SDR_c"/>
    <property type="match status" value="1"/>
</dbReference>
<dbReference type="InterPro" id="IPR036291">
    <property type="entry name" value="NAD(P)-bd_dom_sf"/>
</dbReference>
<accession>A0A8H7WD36</accession>
<dbReference type="InterPro" id="IPR057326">
    <property type="entry name" value="KR_dom"/>
</dbReference>
<gene>
    <name evidence="5" type="primary">BOA17</name>
    <name evidence="5" type="ORF">IFR04_004322</name>
</gene>
<comment type="similarity">
    <text evidence="1 3">Belongs to the short-chain dehydrogenases/reductases (SDR) family.</text>
</comment>
<dbReference type="PANTHER" id="PTHR43976:SF16">
    <property type="entry name" value="SHORT-CHAIN DEHYDROGENASE_REDUCTASE FAMILY PROTEIN"/>
    <property type="match status" value="1"/>
</dbReference>
<dbReference type="GO" id="GO:0016491">
    <property type="term" value="F:oxidoreductase activity"/>
    <property type="evidence" value="ECO:0007669"/>
    <property type="project" value="UniProtKB-KW"/>
</dbReference>
<dbReference type="OrthoDB" id="1274115at2759"/>
<dbReference type="PRINTS" id="PR00081">
    <property type="entry name" value="GDHRDH"/>
</dbReference>
<dbReference type="SUPFAM" id="SSF51735">
    <property type="entry name" value="NAD(P)-binding Rossmann-fold domains"/>
    <property type="match status" value="1"/>
</dbReference>
<organism evidence="5 6">
    <name type="scientific">Cadophora malorum</name>
    <dbReference type="NCBI Taxonomy" id="108018"/>
    <lineage>
        <taxon>Eukaryota</taxon>
        <taxon>Fungi</taxon>
        <taxon>Dikarya</taxon>
        <taxon>Ascomycota</taxon>
        <taxon>Pezizomycotina</taxon>
        <taxon>Leotiomycetes</taxon>
        <taxon>Helotiales</taxon>
        <taxon>Ploettnerulaceae</taxon>
        <taxon>Cadophora</taxon>
    </lineage>
</organism>
<keyword evidence="6" id="KW-1185">Reference proteome</keyword>
<dbReference type="Gene3D" id="3.40.50.720">
    <property type="entry name" value="NAD(P)-binding Rossmann-like Domain"/>
    <property type="match status" value="1"/>
</dbReference>
<protein>
    <submittedName>
        <fullName evidence="5">Oxidoreductase boa17</fullName>
    </submittedName>
</protein>
<dbReference type="EMBL" id="JAFJYH010000047">
    <property type="protein sequence ID" value="KAG4422553.1"/>
    <property type="molecule type" value="Genomic_DNA"/>
</dbReference>
<dbReference type="SMART" id="SM00822">
    <property type="entry name" value="PKS_KR"/>
    <property type="match status" value="1"/>
</dbReference>
<comment type="caution">
    <text evidence="5">The sequence shown here is derived from an EMBL/GenBank/DDBJ whole genome shotgun (WGS) entry which is preliminary data.</text>
</comment>
<dbReference type="PANTHER" id="PTHR43976">
    <property type="entry name" value="SHORT CHAIN DEHYDROGENASE"/>
    <property type="match status" value="1"/>
</dbReference>
<dbReference type="InterPro" id="IPR002347">
    <property type="entry name" value="SDR_fam"/>
</dbReference>
<evidence type="ECO:0000256" key="2">
    <source>
        <dbReference type="ARBA" id="ARBA00023002"/>
    </source>
</evidence>
<evidence type="ECO:0000313" key="6">
    <source>
        <dbReference type="Proteomes" id="UP000664132"/>
    </source>
</evidence>
<proteinExistence type="inferred from homology"/>
<dbReference type="AlphaFoldDB" id="A0A8H7WD36"/>
<evidence type="ECO:0000256" key="1">
    <source>
        <dbReference type="ARBA" id="ARBA00006484"/>
    </source>
</evidence>
<dbReference type="InterPro" id="IPR051911">
    <property type="entry name" value="SDR_oxidoreductase"/>
</dbReference>